<keyword evidence="1" id="KW-0805">Transcription regulation</keyword>
<dbReference type="Gene3D" id="1.10.10.10">
    <property type="entry name" value="Winged helix-like DNA-binding domain superfamily/Winged helix DNA-binding domain"/>
    <property type="match status" value="1"/>
</dbReference>
<dbReference type="Pfam" id="PF12840">
    <property type="entry name" value="HTH_20"/>
    <property type="match status" value="1"/>
</dbReference>
<organism evidence="5 6">
    <name type="scientific">Virgisporangium aliadipatigenens</name>
    <dbReference type="NCBI Taxonomy" id="741659"/>
    <lineage>
        <taxon>Bacteria</taxon>
        <taxon>Bacillati</taxon>
        <taxon>Actinomycetota</taxon>
        <taxon>Actinomycetes</taxon>
        <taxon>Micromonosporales</taxon>
        <taxon>Micromonosporaceae</taxon>
        <taxon>Virgisporangium</taxon>
    </lineage>
</organism>
<keyword evidence="6" id="KW-1185">Reference proteome</keyword>
<gene>
    <name evidence="5" type="ORF">Val02_42080</name>
</gene>
<dbReference type="InterPro" id="IPR011991">
    <property type="entry name" value="ArsR-like_HTH"/>
</dbReference>
<reference evidence="5" key="1">
    <citation type="submission" date="2021-01" db="EMBL/GenBank/DDBJ databases">
        <title>Whole genome shotgun sequence of Virgisporangium aliadipatigenens NBRC 105644.</title>
        <authorList>
            <person name="Komaki H."/>
            <person name="Tamura T."/>
        </authorList>
    </citation>
    <scope>NUCLEOTIDE SEQUENCE</scope>
    <source>
        <strain evidence="5">NBRC 105644</strain>
    </source>
</reference>
<feature type="domain" description="HTH arsR-type" evidence="4">
    <location>
        <begin position="15"/>
        <end position="93"/>
    </location>
</feature>
<dbReference type="RefSeq" id="WP_203900820.1">
    <property type="nucleotide sequence ID" value="NZ_BOPF01000014.1"/>
</dbReference>
<dbReference type="InterPro" id="IPR001845">
    <property type="entry name" value="HTH_ArsR_DNA-bd_dom"/>
</dbReference>
<dbReference type="GO" id="GO:0003677">
    <property type="term" value="F:DNA binding"/>
    <property type="evidence" value="ECO:0007669"/>
    <property type="project" value="UniProtKB-KW"/>
</dbReference>
<proteinExistence type="predicted"/>
<dbReference type="InterPro" id="IPR036388">
    <property type="entry name" value="WH-like_DNA-bd_sf"/>
</dbReference>
<evidence type="ECO:0000256" key="1">
    <source>
        <dbReference type="ARBA" id="ARBA00023015"/>
    </source>
</evidence>
<dbReference type="SUPFAM" id="SSF46785">
    <property type="entry name" value="Winged helix' DNA-binding domain"/>
    <property type="match status" value="1"/>
</dbReference>
<dbReference type="InterPro" id="IPR051081">
    <property type="entry name" value="HTH_MetalResp_TranReg"/>
</dbReference>
<evidence type="ECO:0000256" key="2">
    <source>
        <dbReference type="ARBA" id="ARBA00023125"/>
    </source>
</evidence>
<accession>A0A8J4DSK2</accession>
<keyword evidence="3" id="KW-0804">Transcription</keyword>
<keyword evidence="2" id="KW-0238">DNA-binding</keyword>
<dbReference type="PANTHER" id="PTHR33154">
    <property type="entry name" value="TRANSCRIPTIONAL REGULATOR, ARSR FAMILY"/>
    <property type="match status" value="1"/>
</dbReference>
<dbReference type="AlphaFoldDB" id="A0A8J4DSK2"/>
<name>A0A8J4DSK2_9ACTN</name>
<evidence type="ECO:0000313" key="5">
    <source>
        <dbReference type="EMBL" id="GIJ47322.1"/>
    </source>
</evidence>
<evidence type="ECO:0000256" key="3">
    <source>
        <dbReference type="ARBA" id="ARBA00023163"/>
    </source>
</evidence>
<dbReference type="EMBL" id="BOPF01000014">
    <property type="protein sequence ID" value="GIJ47322.1"/>
    <property type="molecule type" value="Genomic_DNA"/>
</dbReference>
<comment type="caution">
    <text evidence="5">The sequence shown here is derived from an EMBL/GenBank/DDBJ whole genome shotgun (WGS) entry which is preliminary data.</text>
</comment>
<evidence type="ECO:0000313" key="6">
    <source>
        <dbReference type="Proteomes" id="UP000619260"/>
    </source>
</evidence>
<dbReference type="CDD" id="cd00090">
    <property type="entry name" value="HTH_ARSR"/>
    <property type="match status" value="1"/>
</dbReference>
<evidence type="ECO:0000259" key="4">
    <source>
        <dbReference type="SMART" id="SM00418"/>
    </source>
</evidence>
<dbReference type="PANTHER" id="PTHR33154:SF15">
    <property type="entry name" value="REGULATORY PROTEIN ARSR"/>
    <property type="match status" value="1"/>
</dbReference>
<protein>
    <submittedName>
        <fullName evidence="5">Transcriptional regulator</fullName>
    </submittedName>
</protein>
<dbReference type="GO" id="GO:0003700">
    <property type="term" value="F:DNA-binding transcription factor activity"/>
    <property type="evidence" value="ECO:0007669"/>
    <property type="project" value="InterPro"/>
</dbReference>
<dbReference type="InterPro" id="IPR036390">
    <property type="entry name" value="WH_DNA-bd_sf"/>
</dbReference>
<dbReference type="Proteomes" id="UP000619260">
    <property type="component" value="Unassembled WGS sequence"/>
</dbReference>
<sequence>MENETVQRTRISDARTLRALAHPARIAILGELHAGGAGTATGFAELTGLSPSATSYHLRALAKAGLVEQAPGRGDGRERLWQAVGGPGLEIATGPDADAETQLAEQELIALLISRDEARARAWLARWHTETPEWYEAANINSASLVITAEELAELNKQVTALLEPFARRVRKDPPAGARRVEIVYRSIPEG</sequence>
<dbReference type="SMART" id="SM00418">
    <property type="entry name" value="HTH_ARSR"/>
    <property type="match status" value="1"/>
</dbReference>